<dbReference type="AlphaFoldDB" id="A0A2H6KCX2"/>
<dbReference type="VEuPathDB" id="PiroplasmaDB:BOVATA_023360"/>
<evidence type="ECO:0000313" key="2">
    <source>
        <dbReference type="Proteomes" id="UP000236319"/>
    </source>
</evidence>
<dbReference type="EMBL" id="BDSA01000002">
    <property type="protein sequence ID" value="GBE60843.1"/>
    <property type="molecule type" value="Genomic_DNA"/>
</dbReference>
<dbReference type="OrthoDB" id="366432at2759"/>
<dbReference type="RefSeq" id="XP_028867086.1">
    <property type="nucleotide sequence ID" value="XM_029011253.1"/>
</dbReference>
<dbReference type="Proteomes" id="UP000236319">
    <property type="component" value="Unassembled WGS sequence"/>
</dbReference>
<organism evidence="1 2">
    <name type="scientific">Babesia ovata</name>
    <dbReference type="NCBI Taxonomy" id="189622"/>
    <lineage>
        <taxon>Eukaryota</taxon>
        <taxon>Sar</taxon>
        <taxon>Alveolata</taxon>
        <taxon>Apicomplexa</taxon>
        <taxon>Aconoidasida</taxon>
        <taxon>Piroplasmida</taxon>
        <taxon>Babesiidae</taxon>
        <taxon>Babesia</taxon>
    </lineage>
</organism>
<keyword evidence="2" id="KW-1185">Reference proteome</keyword>
<sequence length="134" mass="15124">MVYDSLTEAPRNVKECIDWLIALKGKDGEKNLKALGDAIHKFLADKPVGKMKVAALEKIKNISKKFLKKPCLKKLRHVKVILRKFSKSLHKNPDKRYKRPFHFQPIDNENIIQTKGLTAGTIAEDLGDVLSGCS</sequence>
<accession>A0A2H6KCX2</accession>
<name>A0A2H6KCX2_9APIC</name>
<evidence type="ECO:0000313" key="1">
    <source>
        <dbReference type="EMBL" id="GBE60843.1"/>
    </source>
</evidence>
<reference evidence="1 2" key="1">
    <citation type="journal article" date="2017" name="BMC Genomics">
        <title>Whole-genome assembly of Babesia ovata and comparative genomics between closely related pathogens.</title>
        <authorList>
            <person name="Yamagishi J."/>
            <person name="Asada M."/>
            <person name="Hakimi H."/>
            <person name="Tanaka T.Q."/>
            <person name="Sugimoto C."/>
            <person name="Kawazu S."/>
        </authorList>
    </citation>
    <scope>NUCLEOTIDE SEQUENCE [LARGE SCALE GENOMIC DNA]</scope>
    <source>
        <strain evidence="1 2">Miyake</strain>
    </source>
</reference>
<comment type="caution">
    <text evidence="1">The sequence shown here is derived from an EMBL/GenBank/DDBJ whole genome shotgun (WGS) entry which is preliminary data.</text>
</comment>
<dbReference type="GeneID" id="39874613"/>
<proteinExistence type="predicted"/>
<gene>
    <name evidence="1" type="ORF">BOVATA_023360</name>
</gene>
<protein>
    <submittedName>
        <fullName evidence="1">Uncharacterized protein</fullName>
    </submittedName>
</protein>